<evidence type="ECO:0000313" key="2">
    <source>
        <dbReference type="Proteomes" id="UP000694892"/>
    </source>
</evidence>
<accession>A0A974H9X8</accession>
<dbReference type="AlphaFoldDB" id="A0A974H9X8"/>
<gene>
    <name evidence="1" type="ORF">XELAEV_18037184mg</name>
</gene>
<proteinExistence type="predicted"/>
<sequence length="75" mass="8489">MPVSIVVICGDIILRLYIILSQVFRENCITGEFVGGQCFCLSIKHVAGLVIKKVHFLSPPTLEDFQYGWYSLKQI</sequence>
<dbReference type="Proteomes" id="UP000694892">
    <property type="component" value="Chromosome 7S"/>
</dbReference>
<name>A0A974H9X8_XENLA</name>
<reference evidence="2" key="1">
    <citation type="journal article" date="2016" name="Nature">
        <title>Genome evolution in the allotetraploid frog Xenopus laevis.</title>
        <authorList>
            <person name="Session A.M."/>
            <person name="Uno Y."/>
            <person name="Kwon T."/>
            <person name="Chapman J.A."/>
            <person name="Toyoda A."/>
            <person name="Takahashi S."/>
            <person name="Fukui A."/>
            <person name="Hikosaka A."/>
            <person name="Suzuki A."/>
            <person name="Kondo M."/>
            <person name="van Heeringen S.J."/>
            <person name="Quigley I."/>
            <person name="Heinz S."/>
            <person name="Ogino H."/>
            <person name="Ochi H."/>
            <person name="Hellsten U."/>
            <person name="Lyons J.B."/>
            <person name="Simakov O."/>
            <person name="Putnam N."/>
            <person name="Stites J."/>
            <person name="Kuroki Y."/>
            <person name="Tanaka T."/>
            <person name="Michiue T."/>
            <person name="Watanabe M."/>
            <person name="Bogdanovic O."/>
            <person name="Lister R."/>
            <person name="Georgiou G."/>
            <person name="Paranjpe S.S."/>
            <person name="van Kruijsbergen I."/>
            <person name="Shu S."/>
            <person name="Carlson J."/>
            <person name="Kinoshita T."/>
            <person name="Ohta Y."/>
            <person name="Mawaribuchi S."/>
            <person name="Jenkins J."/>
            <person name="Grimwood J."/>
            <person name="Schmutz J."/>
            <person name="Mitros T."/>
            <person name="Mozaffari S.V."/>
            <person name="Suzuki Y."/>
            <person name="Haramoto Y."/>
            <person name="Yamamoto T.S."/>
            <person name="Takagi C."/>
            <person name="Heald R."/>
            <person name="Miller K."/>
            <person name="Haudenschild C."/>
            <person name="Kitzman J."/>
            <person name="Nakayama T."/>
            <person name="Izutsu Y."/>
            <person name="Robert J."/>
            <person name="Fortriede J."/>
            <person name="Burns K."/>
            <person name="Lotay V."/>
            <person name="Karimi K."/>
            <person name="Yasuoka Y."/>
            <person name="Dichmann D.S."/>
            <person name="Flajnik M.F."/>
            <person name="Houston D.W."/>
            <person name="Shendure J."/>
            <person name="DuPasquier L."/>
            <person name="Vize P.D."/>
            <person name="Zorn A.M."/>
            <person name="Ito M."/>
            <person name="Marcotte E.M."/>
            <person name="Wallingford J.B."/>
            <person name="Ito Y."/>
            <person name="Asashima M."/>
            <person name="Ueno N."/>
            <person name="Matsuda Y."/>
            <person name="Veenstra G.J."/>
            <person name="Fujiyama A."/>
            <person name="Harland R.M."/>
            <person name="Taira M."/>
            <person name="Rokhsar D.S."/>
        </authorList>
    </citation>
    <scope>NUCLEOTIDE SEQUENCE [LARGE SCALE GENOMIC DNA]</scope>
    <source>
        <strain evidence="2">J</strain>
    </source>
</reference>
<dbReference type="EMBL" id="CM004479">
    <property type="protein sequence ID" value="OCT70263.1"/>
    <property type="molecule type" value="Genomic_DNA"/>
</dbReference>
<evidence type="ECO:0000313" key="1">
    <source>
        <dbReference type="EMBL" id="OCT70263.1"/>
    </source>
</evidence>
<organism evidence="1 2">
    <name type="scientific">Xenopus laevis</name>
    <name type="common">African clawed frog</name>
    <dbReference type="NCBI Taxonomy" id="8355"/>
    <lineage>
        <taxon>Eukaryota</taxon>
        <taxon>Metazoa</taxon>
        <taxon>Chordata</taxon>
        <taxon>Craniata</taxon>
        <taxon>Vertebrata</taxon>
        <taxon>Euteleostomi</taxon>
        <taxon>Amphibia</taxon>
        <taxon>Batrachia</taxon>
        <taxon>Anura</taxon>
        <taxon>Pipoidea</taxon>
        <taxon>Pipidae</taxon>
        <taxon>Xenopodinae</taxon>
        <taxon>Xenopus</taxon>
        <taxon>Xenopus</taxon>
    </lineage>
</organism>
<protein>
    <submittedName>
        <fullName evidence="1">Uncharacterized protein</fullName>
    </submittedName>
</protein>